<dbReference type="InterPro" id="IPR003779">
    <property type="entry name" value="CMD-like"/>
</dbReference>
<sequence length="118" mass="13111">MDHQKGHAIEEQLMQYKEGIGKYRERMPELVHAYHTFTDICFQEGDVPQKYKQLAGLAISVHAQDEYCIIYHTKGCLDQGCTKEEISEIIGVATAMGGGAALSQGATLVQACIDQFME</sequence>
<evidence type="ECO:0000313" key="2">
    <source>
        <dbReference type="EMBL" id="MBB6448192.1"/>
    </source>
</evidence>
<dbReference type="GO" id="GO:0051920">
    <property type="term" value="F:peroxiredoxin activity"/>
    <property type="evidence" value="ECO:0007669"/>
    <property type="project" value="InterPro"/>
</dbReference>
<evidence type="ECO:0000313" key="3">
    <source>
        <dbReference type="Proteomes" id="UP000568839"/>
    </source>
</evidence>
<dbReference type="Proteomes" id="UP000568839">
    <property type="component" value="Unassembled WGS sequence"/>
</dbReference>
<dbReference type="RefSeq" id="WP_184402214.1">
    <property type="nucleotide sequence ID" value="NZ_JACHHJ010000001.1"/>
</dbReference>
<dbReference type="EMBL" id="JACHHJ010000001">
    <property type="protein sequence ID" value="MBB6448192.1"/>
    <property type="molecule type" value="Genomic_DNA"/>
</dbReference>
<dbReference type="InterPro" id="IPR029032">
    <property type="entry name" value="AhpD-like"/>
</dbReference>
<dbReference type="Pfam" id="PF02627">
    <property type="entry name" value="CMD"/>
    <property type="match status" value="1"/>
</dbReference>
<reference evidence="2 3" key="1">
    <citation type="submission" date="2020-08" db="EMBL/GenBank/DDBJ databases">
        <title>Genomic Encyclopedia of Type Strains, Phase IV (KMG-IV): sequencing the most valuable type-strain genomes for metagenomic binning, comparative biology and taxonomic classification.</title>
        <authorList>
            <person name="Goeker M."/>
        </authorList>
    </citation>
    <scope>NUCLEOTIDE SEQUENCE [LARGE SCALE GENOMIC DNA]</scope>
    <source>
        <strain evidence="2 3">DSM 21769</strain>
    </source>
</reference>
<dbReference type="SUPFAM" id="SSF69118">
    <property type="entry name" value="AhpD-like"/>
    <property type="match status" value="1"/>
</dbReference>
<keyword evidence="2" id="KW-0575">Peroxidase</keyword>
<organism evidence="2 3">
    <name type="scientific">Geomicrobium halophilum</name>
    <dbReference type="NCBI Taxonomy" id="549000"/>
    <lineage>
        <taxon>Bacteria</taxon>
        <taxon>Bacillati</taxon>
        <taxon>Bacillota</taxon>
        <taxon>Bacilli</taxon>
        <taxon>Bacillales</taxon>
        <taxon>Geomicrobium</taxon>
    </lineage>
</organism>
<gene>
    <name evidence="2" type="ORF">HNR44_000141</name>
</gene>
<keyword evidence="3" id="KW-1185">Reference proteome</keyword>
<dbReference type="Gene3D" id="1.20.1290.10">
    <property type="entry name" value="AhpD-like"/>
    <property type="match status" value="1"/>
</dbReference>
<feature type="domain" description="Carboxymuconolactone decarboxylase-like" evidence="1">
    <location>
        <begin position="28"/>
        <end position="109"/>
    </location>
</feature>
<dbReference type="PANTHER" id="PTHR33930:SF2">
    <property type="entry name" value="BLR3452 PROTEIN"/>
    <property type="match status" value="1"/>
</dbReference>
<dbReference type="AlphaFoldDB" id="A0A841PW81"/>
<evidence type="ECO:0000259" key="1">
    <source>
        <dbReference type="Pfam" id="PF02627"/>
    </source>
</evidence>
<comment type="caution">
    <text evidence="2">The sequence shown here is derived from an EMBL/GenBank/DDBJ whole genome shotgun (WGS) entry which is preliminary data.</text>
</comment>
<keyword evidence="2" id="KW-0560">Oxidoreductase</keyword>
<proteinExistence type="predicted"/>
<accession>A0A841PW81</accession>
<name>A0A841PW81_9BACL</name>
<dbReference type="PANTHER" id="PTHR33930">
    <property type="entry name" value="ALKYL HYDROPEROXIDE REDUCTASE AHPD"/>
    <property type="match status" value="1"/>
</dbReference>
<protein>
    <submittedName>
        <fullName evidence="2">AhpD family alkylhydroperoxidase</fullName>
    </submittedName>
</protein>